<comment type="caution">
    <text evidence="2">The sequence shown here is derived from an EMBL/GenBank/DDBJ whole genome shotgun (WGS) entry which is preliminary data.</text>
</comment>
<reference evidence="2 3" key="1">
    <citation type="journal article" date="2020" name="bioRxiv">
        <title>Whole genome comparisons of ergot fungi reveals the divergence and evolution of species within the genus Claviceps are the result of varying mechanisms driving genome evolution and host range expansion.</title>
        <authorList>
            <person name="Wyka S.A."/>
            <person name="Mondo S.J."/>
            <person name="Liu M."/>
            <person name="Dettman J."/>
            <person name="Nalam V."/>
            <person name="Broders K.D."/>
        </authorList>
    </citation>
    <scope>NUCLEOTIDE SEQUENCE [LARGE SCALE GENOMIC DNA]</scope>
    <source>
        <strain evidence="2 3">CCC 1485</strain>
    </source>
</reference>
<feature type="region of interest" description="Disordered" evidence="1">
    <location>
        <begin position="1"/>
        <end position="23"/>
    </location>
</feature>
<organism evidence="2 3">
    <name type="scientific">Claviceps pazoutovae</name>
    <dbReference type="NCBI Taxonomy" id="1649127"/>
    <lineage>
        <taxon>Eukaryota</taxon>
        <taxon>Fungi</taxon>
        <taxon>Dikarya</taxon>
        <taxon>Ascomycota</taxon>
        <taxon>Pezizomycotina</taxon>
        <taxon>Sordariomycetes</taxon>
        <taxon>Hypocreomycetidae</taxon>
        <taxon>Hypocreales</taxon>
        <taxon>Clavicipitaceae</taxon>
        <taxon>Claviceps</taxon>
    </lineage>
</organism>
<proteinExistence type="predicted"/>
<dbReference type="Proteomes" id="UP000706124">
    <property type="component" value="Unassembled WGS sequence"/>
</dbReference>
<feature type="compositionally biased region" description="Basic and acidic residues" evidence="1">
    <location>
        <begin position="948"/>
        <end position="962"/>
    </location>
</feature>
<accession>A0A9P7MGK9</accession>
<name>A0A9P7MGK9_9HYPO</name>
<protein>
    <submittedName>
        <fullName evidence="2">Uncharacterized protein</fullName>
    </submittedName>
</protein>
<feature type="region of interest" description="Disordered" evidence="1">
    <location>
        <begin position="264"/>
        <end position="290"/>
    </location>
</feature>
<evidence type="ECO:0000256" key="1">
    <source>
        <dbReference type="SAM" id="MobiDB-lite"/>
    </source>
</evidence>
<feature type="region of interest" description="Disordered" evidence="1">
    <location>
        <begin position="414"/>
        <end position="438"/>
    </location>
</feature>
<dbReference type="EMBL" id="SRPO01000055">
    <property type="protein sequence ID" value="KAG5944457.1"/>
    <property type="molecule type" value="Genomic_DNA"/>
</dbReference>
<feature type="compositionally biased region" description="Acidic residues" evidence="1">
    <location>
        <begin position="916"/>
        <end position="935"/>
    </location>
</feature>
<evidence type="ECO:0000313" key="2">
    <source>
        <dbReference type="EMBL" id="KAG5944457.1"/>
    </source>
</evidence>
<dbReference type="AlphaFoldDB" id="A0A9P7MGK9"/>
<evidence type="ECO:0000313" key="3">
    <source>
        <dbReference type="Proteomes" id="UP000706124"/>
    </source>
</evidence>
<feature type="region of interest" description="Disordered" evidence="1">
    <location>
        <begin position="905"/>
        <end position="1012"/>
    </location>
</feature>
<keyword evidence="3" id="KW-1185">Reference proteome</keyword>
<feature type="region of interest" description="Disordered" evidence="1">
    <location>
        <begin position="754"/>
        <end position="843"/>
    </location>
</feature>
<feature type="compositionally biased region" description="Basic residues" evidence="1">
    <location>
        <begin position="812"/>
        <end position="826"/>
    </location>
</feature>
<gene>
    <name evidence="2" type="ORF">E4U60_005975</name>
</gene>
<feature type="compositionally biased region" description="Low complexity" evidence="1">
    <location>
        <begin position="1"/>
        <end position="10"/>
    </location>
</feature>
<feature type="compositionally biased region" description="Low complexity" evidence="1">
    <location>
        <begin position="766"/>
        <end position="775"/>
    </location>
</feature>
<sequence length="1025" mass="113551">MKTTTTTTTTDASSTAPTHDVASFRRCSPPDDLQIVAYHNITPTPPLQMADDFLCAADTTPNTFQVFHDAGFVSQSVVPSLPRGDCNFVYLTNGTRCGCRRFWPCQNLGGSLVDQTGWCMCAHHACYHDQGPQDGLQKQYTDQQTWGAFPGQDGERGRDEHKDLSPLADMPMGFVEATSPAMDFAAFSSGIPLSFVHELPGLAEETGKVHTHSPHPESMPDTLPWDGRNQAPFAGVGRQFGPSKAGDMSPVPPQQLMASQATSSTSCAGNRISRPFGGKGPATLSRTTSAPDVTISQKPLQGCTIPPRLSFQDDRQRDGSFVFVGPNENNVESPRPETATQLEPRAVAAHSEQHTRPTLGSLYDTVSGHETRLDQLETVSFSAHGYEECLDKHDHMDLRVTDLESRMDGVEKTMAQGDHNSDAKDDDGATSVASTVAGSASRLNPEDILNQISNLQARVNHMQSFLPSPSFSWIVEVVFLPFPLNRLWQNMAQFKSDHAVSSDDWTQIPMTSGSANMRSQSPFDGGDWTARNRNFEWLHPRACGDKSTQDRRLRSRGLIQMVSFSDPDAKSVQTAIHKAFGAEFRTMGITPRRETSNRLVTKYLALQEAWVPLRKVHKDSRLRFLSAAELLTPASWDVNFLHSVTMKAVQPRLFITHPDAYIQDYGAYEAGWTWQRIRDMEEVCADVTESQEAREADAVEHCWHWNEQLDGAPKTLTVTNIRQSCERGSTSPAPKRQLRSRSCSIARDPYQTQIMSSRRTPRPPRIRTTPSPSVSAMRPVLASAGHRGIVSRGQSRQSSPFARGLSQPGVQKRLRSTRSPSHHRYTPRWTVSPSPVPQGFSKRHISRGMTPLAYATPHSNAPLQELRPIRSGSAVRKQADHHHYLGAAYATDELFDIEIYESGSEMSYSEDGHAADDDDDDADNDDDDDDDDDNEQSAPARAVGLPRLPDKRRRDSHDRQLPEDEPWPGIEDWPHTCAGEAKVSRPASPEDHHSDASSQPSEYPTTEGAWPMVYDGEAGFNIHED</sequence>
<feature type="compositionally biased region" description="Low complexity" evidence="1">
    <location>
        <begin position="429"/>
        <end position="438"/>
    </location>
</feature>
<dbReference type="OrthoDB" id="5427134at2759"/>